<dbReference type="SUPFAM" id="SSF48452">
    <property type="entry name" value="TPR-like"/>
    <property type="match status" value="2"/>
</dbReference>
<evidence type="ECO:0000313" key="5">
    <source>
        <dbReference type="Proteomes" id="UP001596113"/>
    </source>
</evidence>
<feature type="repeat" description="TPR" evidence="3">
    <location>
        <begin position="103"/>
        <end position="136"/>
    </location>
</feature>
<evidence type="ECO:0000313" key="4">
    <source>
        <dbReference type="EMBL" id="MFC5403635.1"/>
    </source>
</evidence>
<dbReference type="Pfam" id="PF13432">
    <property type="entry name" value="TPR_16"/>
    <property type="match status" value="1"/>
</dbReference>
<dbReference type="InterPro" id="IPR050498">
    <property type="entry name" value="Ycf3"/>
</dbReference>
<dbReference type="Proteomes" id="UP001596113">
    <property type="component" value="Unassembled WGS sequence"/>
</dbReference>
<dbReference type="PROSITE" id="PS50005">
    <property type="entry name" value="TPR"/>
    <property type="match status" value="6"/>
</dbReference>
<dbReference type="PANTHER" id="PTHR44858:SF1">
    <property type="entry name" value="UDP-N-ACETYLGLUCOSAMINE--PEPTIDE N-ACETYLGLUCOSAMINYLTRANSFERASE SPINDLY-RELATED"/>
    <property type="match status" value="1"/>
</dbReference>
<feature type="repeat" description="TPR" evidence="3">
    <location>
        <begin position="138"/>
        <end position="170"/>
    </location>
</feature>
<dbReference type="PROSITE" id="PS50293">
    <property type="entry name" value="TPR_REGION"/>
    <property type="match status" value="2"/>
</dbReference>
<evidence type="ECO:0000256" key="1">
    <source>
        <dbReference type="ARBA" id="ARBA00022737"/>
    </source>
</evidence>
<dbReference type="RefSeq" id="WP_378133195.1">
    <property type="nucleotide sequence ID" value="NZ_JBHSMI010000025.1"/>
</dbReference>
<dbReference type="EMBL" id="JBHSMI010000025">
    <property type="protein sequence ID" value="MFC5403635.1"/>
    <property type="molecule type" value="Genomic_DNA"/>
</dbReference>
<dbReference type="InterPro" id="IPR011990">
    <property type="entry name" value="TPR-like_helical_dom_sf"/>
</dbReference>
<dbReference type="PANTHER" id="PTHR44858">
    <property type="entry name" value="TETRATRICOPEPTIDE REPEAT PROTEIN 6"/>
    <property type="match status" value="1"/>
</dbReference>
<keyword evidence="5" id="KW-1185">Reference proteome</keyword>
<dbReference type="InterPro" id="IPR011717">
    <property type="entry name" value="TPR-4"/>
</dbReference>
<comment type="caution">
    <text evidence="4">The sequence shown here is derived from an EMBL/GenBank/DDBJ whole genome shotgun (WGS) entry which is preliminary data.</text>
</comment>
<evidence type="ECO:0000256" key="2">
    <source>
        <dbReference type="ARBA" id="ARBA00022803"/>
    </source>
</evidence>
<protein>
    <submittedName>
        <fullName evidence="4">Tetratricopeptide repeat protein</fullName>
    </submittedName>
</protein>
<organism evidence="4 5">
    <name type="scientific">Cohnella soli</name>
    <dbReference type="NCBI Taxonomy" id="425005"/>
    <lineage>
        <taxon>Bacteria</taxon>
        <taxon>Bacillati</taxon>
        <taxon>Bacillota</taxon>
        <taxon>Bacilli</taxon>
        <taxon>Bacillales</taxon>
        <taxon>Paenibacillaceae</taxon>
        <taxon>Cohnella</taxon>
    </lineage>
</organism>
<dbReference type="Pfam" id="PF07721">
    <property type="entry name" value="TPR_4"/>
    <property type="match status" value="1"/>
</dbReference>
<feature type="repeat" description="TPR" evidence="3">
    <location>
        <begin position="445"/>
        <end position="478"/>
    </location>
</feature>
<dbReference type="SMART" id="SM00028">
    <property type="entry name" value="TPR"/>
    <property type="match status" value="10"/>
</dbReference>
<feature type="repeat" description="TPR" evidence="3">
    <location>
        <begin position="273"/>
        <end position="306"/>
    </location>
</feature>
<keyword evidence="1" id="KW-0677">Repeat</keyword>
<dbReference type="Gene3D" id="1.25.40.10">
    <property type="entry name" value="Tetratricopeptide repeat domain"/>
    <property type="match status" value="5"/>
</dbReference>
<sequence>MGTRFARWMATRQHKRQKLMSALRWYVRWGEERMTAEEKINYAVLLHDVGQSDRALALLDSVLDNGDYAHAYERRAHIYNEQGREQEAIADMDQAIRIDSTPYIYWYTRAVAQHNLGRYEEAVDDFKEALRRRDDSKASTYYELGNVYMRMGRVSEALDNYSQATADPDKVIPHYYYRLSQALEQSDRLPEALQAIETGIRLHDEWCALEDKGAALLKERTNYSASAAASFVASADDEYGFRPYCARLLEAAGKLDEAVRVIEQTLVYYPDEPELQVRRGSLIRDTGRLPDAAEAFKQVVDRKPSFLPAYMELATTHRMTGDYKMMVDTLLAAKERYPEHTVVRYWLADAYREHGKLELAKIENDQLAELEPDDPLNWKQQAEIAIDGERYGDADEALTRSIALDDTADARMRRSFSRYMAGRYEEAMMDIQEAVRLDESLLQMSKTAYAMGELFVGMDNWELADQQFTRAIELEPNNAQLFERRARGRFSEGRLEGAETDCNQGLLIDPNHAGLNWLRGLIRYRMDDYAGALADSLAYAALAPEDAQGYHNLGLIYSQLDRNDDAINAFSKAIELQPFEAQAYLERATIAYRYSFDRVQAADDLAQWLLYTGGEPIKGDRFALLAEVPGIDDDMRERVKEQFLLRYGGNRYLS</sequence>
<dbReference type="Pfam" id="PF13181">
    <property type="entry name" value="TPR_8"/>
    <property type="match status" value="1"/>
</dbReference>
<dbReference type="InterPro" id="IPR019734">
    <property type="entry name" value="TPR_rpt"/>
</dbReference>
<dbReference type="Pfam" id="PF00515">
    <property type="entry name" value="TPR_1"/>
    <property type="match status" value="1"/>
</dbReference>
<feature type="repeat" description="TPR" evidence="3">
    <location>
        <begin position="69"/>
        <end position="102"/>
    </location>
</feature>
<accession>A0ABW0HTA5</accession>
<keyword evidence="2 3" id="KW-0802">TPR repeat</keyword>
<reference evidence="5" key="1">
    <citation type="journal article" date="2019" name="Int. J. Syst. Evol. Microbiol.">
        <title>The Global Catalogue of Microorganisms (GCM) 10K type strain sequencing project: providing services to taxonomists for standard genome sequencing and annotation.</title>
        <authorList>
            <consortium name="The Broad Institute Genomics Platform"/>
            <consortium name="The Broad Institute Genome Sequencing Center for Infectious Disease"/>
            <person name="Wu L."/>
            <person name="Ma J."/>
        </authorList>
    </citation>
    <scope>NUCLEOTIDE SEQUENCE [LARGE SCALE GENOMIC DNA]</scope>
    <source>
        <strain evidence="5">CGMCC 1.18575</strain>
    </source>
</reference>
<evidence type="ECO:0000256" key="3">
    <source>
        <dbReference type="PROSITE-ProRule" id="PRU00339"/>
    </source>
</evidence>
<name>A0ABW0HTA5_9BACL</name>
<proteinExistence type="predicted"/>
<gene>
    <name evidence="4" type="ORF">ACFPOF_12905</name>
</gene>
<feature type="repeat" description="TPR" evidence="3">
    <location>
        <begin position="547"/>
        <end position="580"/>
    </location>
</feature>
<dbReference type="Pfam" id="PF13424">
    <property type="entry name" value="TPR_12"/>
    <property type="match status" value="1"/>
</dbReference>